<dbReference type="InterPro" id="IPR010982">
    <property type="entry name" value="Lambda_DNA-bd_dom_sf"/>
</dbReference>
<evidence type="ECO:0000259" key="1">
    <source>
        <dbReference type="SMART" id="SM00530"/>
    </source>
</evidence>
<dbReference type="CDD" id="cd00093">
    <property type="entry name" value="HTH_XRE"/>
    <property type="match status" value="1"/>
</dbReference>
<protein>
    <submittedName>
        <fullName evidence="2">Helix-turn-helix domain-containing protein</fullName>
    </submittedName>
</protein>
<dbReference type="Pfam" id="PF13560">
    <property type="entry name" value="HTH_31"/>
    <property type="match status" value="1"/>
</dbReference>
<gene>
    <name evidence="2" type="ORF">NZH93_37935</name>
</gene>
<reference evidence="2" key="1">
    <citation type="submission" date="2022-08" db="EMBL/GenBank/DDBJ databases">
        <authorList>
            <person name="Tistechok S."/>
            <person name="Samborskyy M."/>
            <person name="Roman I."/>
        </authorList>
    </citation>
    <scope>NUCLEOTIDE SEQUENCE</scope>
    <source>
        <strain evidence="2">DSM 103496</strain>
    </source>
</reference>
<sequence>MASKQELGAFLRAHRERLTPSDVGLAGGSRRRTPGLRREEVAALSGVGLAWYTWLEQGRVDTSRQVLDAVSRALRLDPDSHGHVLALAGLRPVADSDVDLAAVLSPLVDAWPGPAAAVDRRFDLVTANPAYLDLWRLPERNLVLLLTDPAVRDRVTGWEPLAQDVFRQFRMHADRHPDDPRTRELLDRFAALRPELACWWECRSVRAFRTTTACVDGRPWTFSLLRPSEDPEAGVLLLSAAEPG</sequence>
<feature type="domain" description="HTH cro/C1-type" evidence="1">
    <location>
        <begin position="10"/>
        <end position="81"/>
    </location>
</feature>
<accession>A0A9X2VTX3</accession>
<dbReference type="PANTHER" id="PTHR35010">
    <property type="entry name" value="BLL4672 PROTEIN-RELATED"/>
    <property type="match status" value="1"/>
</dbReference>
<dbReference type="Pfam" id="PF17765">
    <property type="entry name" value="MLTR_LBD"/>
    <property type="match status" value="1"/>
</dbReference>
<dbReference type="Gene3D" id="1.10.260.40">
    <property type="entry name" value="lambda repressor-like DNA-binding domains"/>
    <property type="match status" value="1"/>
</dbReference>
<name>A0A9X2VTX3_9PSEU</name>
<organism evidence="2 3">
    <name type="scientific">Umezawaea endophytica</name>
    <dbReference type="NCBI Taxonomy" id="1654476"/>
    <lineage>
        <taxon>Bacteria</taxon>
        <taxon>Bacillati</taxon>
        <taxon>Actinomycetota</taxon>
        <taxon>Actinomycetes</taxon>
        <taxon>Pseudonocardiales</taxon>
        <taxon>Pseudonocardiaceae</taxon>
        <taxon>Umezawaea</taxon>
    </lineage>
</organism>
<dbReference type="GO" id="GO:0003677">
    <property type="term" value="F:DNA binding"/>
    <property type="evidence" value="ECO:0007669"/>
    <property type="project" value="InterPro"/>
</dbReference>
<dbReference type="InterPro" id="IPR041413">
    <property type="entry name" value="MLTR_LBD"/>
</dbReference>
<dbReference type="AlphaFoldDB" id="A0A9X2VTX3"/>
<dbReference type="Proteomes" id="UP001141259">
    <property type="component" value="Unassembled WGS sequence"/>
</dbReference>
<dbReference type="InterPro" id="IPR001387">
    <property type="entry name" value="Cro/C1-type_HTH"/>
</dbReference>
<dbReference type="EMBL" id="JANYMP010000025">
    <property type="protein sequence ID" value="MCS7482660.1"/>
    <property type="molecule type" value="Genomic_DNA"/>
</dbReference>
<evidence type="ECO:0000313" key="2">
    <source>
        <dbReference type="EMBL" id="MCS7482660.1"/>
    </source>
</evidence>
<comment type="caution">
    <text evidence="2">The sequence shown here is derived from an EMBL/GenBank/DDBJ whole genome shotgun (WGS) entry which is preliminary data.</text>
</comment>
<evidence type="ECO:0000313" key="3">
    <source>
        <dbReference type="Proteomes" id="UP001141259"/>
    </source>
</evidence>
<dbReference type="Gene3D" id="3.30.450.180">
    <property type="match status" value="1"/>
</dbReference>
<keyword evidence="3" id="KW-1185">Reference proteome</keyword>
<proteinExistence type="predicted"/>
<dbReference type="SMART" id="SM00530">
    <property type="entry name" value="HTH_XRE"/>
    <property type="match status" value="1"/>
</dbReference>
<dbReference type="RefSeq" id="WP_259628119.1">
    <property type="nucleotide sequence ID" value="NZ_JANYMP010000025.1"/>
</dbReference>
<dbReference type="SUPFAM" id="SSF47413">
    <property type="entry name" value="lambda repressor-like DNA-binding domains"/>
    <property type="match status" value="1"/>
</dbReference>